<comment type="caution">
    <text evidence="2">The sequence shown here is derived from an EMBL/GenBank/DDBJ whole genome shotgun (WGS) entry which is preliminary data.</text>
</comment>
<organism evidence="2 3">
    <name type="scientific">Thelohanellus kitauei</name>
    <name type="common">Myxosporean</name>
    <dbReference type="NCBI Taxonomy" id="669202"/>
    <lineage>
        <taxon>Eukaryota</taxon>
        <taxon>Metazoa</taxon>
        <taxon>Cnidaria</taxon>
        <taxon>Myxozoa</taxon>
        <taxon>Myxosporea</taxon>
        <taxon>Bivalvulida</taxon>
        <taxon>Platysporina</taxon>
        <taxon>Myxobolidae</taxon>
        <taxon>Thelohanellus</taxon>
    </lineage>
</organism>
<keyword evidence="3" id="KW-1185">Reference proteome</keyword>
<evidence type="ECO:0000313" key="3">
    <source>
        <dbReference type="Proteomes" id="UP000031668"/>
    </source>
</evidence>
<feature type="compositionally biased region" description="Basic residues" evidence="1">
    <location>
        <begin position="109"/>
        <end position="120"/>
    </location>
</feature>
<dbReference type="EMBL" id="JWZT01001059">
    <property type="protein sequence ID" value="KII72959.1"/>
    <property type="molecule type" value="Genomic_DNA"/>
</dbReference>
<dbReference type="AlphaFoldDB" id="A0A0C2J556"/>
<feature type="region of interest" description="Disordered" evidence="1">
    <location>
        <begin position="83"/>
        <end position="120"/>
    </location>
</feature>
<gene>
    <name evidence="2" type="ORF">RF11_02940</name>
</gene>
<dbReference type="Proteomes" id="UP000031668">
    <property type="component" value="Unassembled WGS sequence"/>
</dbReference>
<evidence type="ECO:0000313" key="2">
    <source>
        <dbReference type="EMBL" id="KII72959.1"/>
    </source>
</evidence>
<reference evidence="2 3" key="1">
    <citation type="journal article" date="2014" name="Genome Biol. Evol.">
        <title>The genome of the myxosporean Thelohanellus kitauei shows adaptations to nutrient acquisition within its fish host.</title>
        <authorList>
            <person name="Yang Y."/>
            <person name="Xiong J."/>
            <person name="Zhou Z."/>
            <person name="Huo F."/>
            <person name="Miao W."/>
            <person name="Ran C."/>
            <person name="Liu Y."/>
            <person name="Zhang J."/>
            <person name="Feng J."/>
            <person name="Wang M."/>
            <person name="Wang M."/>
            <person name="Wang L."/>
            <person name="Yao B."/>
        </authorList>
    </citation>
    <scope>NUCLEOTIDE SEQUENCE [LARGE SCALE GENOMIC DNA]</scope>
    <source>
        <strain evidence="2">Wuqing</strain>
    </source>
</reference>
<evidence type="ECO:0000256" key="1">
    <source>
        <dbReference type="SAM" id="MobiDB-lite"/>
    </source>
</evidence>
<accession>A0A0C2J556</accession>
<protein>
    <submittedName>
        <fullName evidence="2">Uncharacterized protein</fullName>
    </submittedName>
</protein>
<proteinExistence type="predicted"/>
<name>A0A0C2J556_THEKT</name>
<sequence length="185" mass="20567">MTLLPLQSTPDLIYDKLLCNICNATVMSERMTCSENITASGTTHIDKLFNKFLLIARVPSGHQNGILPSFALNTATGSSVEQAGRIRHKPKSKAASNDGVALSDQKPLPRARRSKIHHRKHRVRRYMPLHHLMARVRSGNLPEGISDIEVSFLFSRYASKPIQALSSDELLKSVTPCFRFVTNCG</sequence>